<evidence type="ECO:0000313" key="3">
    <source>
        <dbReference type="EMBL" id="MEE1943867.1"/>
    </source>
</evidence>
<keyword evidence="1" id="KW-0812">Transmembrane</keyword>
<sequence>MENNNNNTNVTNRSGKVWAGLIIIVVGALILLDNVGLDLPRWLFSWGNILIVIGLLVGFKHNFRHSGWFIMILIGSYFSLENSFGDTINFSKIVFPCLIVALGLFILFKPKSTYQDHAERWKRKNDRWNRRGDRWNRRFGNEPHQFSGEEPIVASEEEKKNSSNDYLESVNVFGGCHQAVFSKNFKGGEIVAVFGGCDLNLTQADFEGEVTIDVTAIFGGTKIVVPPGWRVKSEVTAVFGGLDDKRSIQPLAEGVDKTLIIRGIALFGGVDIRNY</sequence>
<keyword evidence="1" id="KW-1133">Transmembrane helix</keyword>
<name>A0ABU7I380_9SPHI</name>
<accession>A0ABU7I380</accession>
<feature type="transmembrane region" description="Helical" evidence="1">
    <location>
        <begin position="66"/>
        <end position="84"/>
    </location>
</feature>
<dbReference type="RefSeq" id="WP_330106266.1">
    <property type="nucleotide sequence ID" value="NZ_JAZDQT010000001.1"/>
</dbReference>
<feature type="transmembrane region" description="Helical" evidence="1">
    <location>
        <begin position="90"/>
        <end position="108"/>
    </location>
</feature>
<keyword evidence="1" id="KW-0472">Membrane</keyword>
<dbReference type="Pfam" id="PF22570">
    <property type="entry name" value="LiaF-TM"/>
    <property type="match status" value="1"/>
</dbReference>
<proteinExistence type="predicted"/>
<dbReference type="PANTHER" id="PTHR40763">
    <property type="entry name" value="MEMBRANE PROTEIN-RELATED"/>
    <property type="match status" value="1"/>
</dbReference>
<evidence type="ECO:0000256" key="1">
    <source>
        <dbReference type="SAM" id="Phobius"/>
    </source>
</evidence>
<comment type="caution">
    <text evidence="3">The sequence shown here is derived from an EMBL/GenBank/DDBJ whole genome shotgun (WGS) entry which is preliminary data.</text>
</comment>
<feature type="transmembrane region" description="Helical" evidence="1">
    <location>
        <begin position="17"/>
        <end position="36"/>
    </location>
</feature>
<keyword evidence="4" id="KW-1185">Reference proteome</keyword>
<evidence type="ECO:0000259" key="2">
    <source>
        <dbReference type="Pfam" id="PF22570"/>
    </source>
</evidence>
<reference evidence="3 4" key="1">
    <citation type="submission" date="2024-01" db="EMBL/GenBank/DDBJ databases">
        <title>Pedobacter sp. nov., isolated from fresh soil.</title>
        <authorList>
            <person name="Le N.T.T."/>
        </authorList>
    </citation>
    <scope>NUCLEOTIDE SEQUENCE [LARGE SCALE GENOMIC DNA]</scope>
    <source>
        <strain evidence="3 4">KR3-3</strain>
    </source>
</reference>
<protein>
    <submittedName>
        <fullName evidence="3">LiaF domain-containing protein</fullName>
    </submittedName>
</protein>
<feature type="domain" description="LiaF transmembrane" evidence="2">
    <location>
        <begin position="18"/>
        <end position="112"/>
    </location>
</feature>
<dbReference type="InterPro" id="IPR054331">
    <property type="entry name" value="LiaF_TM"/>
</dbReference>
<dbReference type="EMBL" id="JAZDQT010000001">
    <property type="protein sequence ID" value="MEE1943867.1"/>
    <property type="molecule type" value="Genomic_DNA"/>
</dbReference>
<dbReference type="Proteomes" id="UP001336835">
    <property type="component" value="Unassembled WGS sequence"/>
</dbReference>
<evidence type="ECO:0000313" key="4">
    <source>
        <dbReference type="Proteomes" id="UP001336835"/>
    </source>
</evidence>
<dbReference type="PANTHER" id="PTHR40763:SF5">
    <property type="entry name" value="MEMBRANE PROTEIN"/>
    <property type="match status" value="1"/>
</dbReference>
<gene>
    <name evidence="3" type="ORF">VRU48_02030</name>
</gene>
<feature type="transmembrane region" description="Helical" evidence="1">
    <location>
        <begin position="42"/>
        <end position="59"/>
    </location>
</feature>
<organism evidence="3 4">
    <name type="scientific">Pedobacter albus</name>
    <dbReference type="NCBI Taxonomy" id="3113905"/>
    <lineage>
        <taxon>Bacteria</taxon>
        <taxon>Pseudomonadati</taxon>
        <taxon>Bacteroidota</taxon>
        <taxon>Sphingobacteriia</taxon>
        <taxon>Sphingobacteriales</taxon>
        <taxon>Sphingobacteriaceae</taxon>
        <taxon>Pedobacter</taxon>
    </lineage>
</organism>